<comment type="caution">
    <text evidence="1">The sequence shown here is derived from an EMBL/GenBank/DDBJ whole genome shotgun (WGS) entry which is preliminary data.</text>
</comment>
<dbReference type="Proteomes" id="UP001162992">
    <property type="component" value="Chromosome 22"/>
</dbReference>
<protein>
    <submittedName>
        <fullName evidence="1">Uncharacterized protein</fullName>
    </submittedName>
</protein>
<reference evidence="2" key="1">
    <citation type="journal article" date="2024" name="Proc. Natl. Acad. Sci. U.S.A.">
        <title>Extraordinary preservation of gene collinearity over three hundred million years revealed in homosporous lycophytes.</title>
        <authorList>
            <person name="Li C."/>
            <person name="Wickell D."/>
            <person name="Kuo L.Y."/>
            <person name="Chen X."/>
            <person name="Nie B."/>
            <person name="Liao X."/>
            <person name="Peng D."/>
            <person name="Ji J."/>
            <person name="Jenkins J."/>
            <person name="Williams M."/>
            <person name="Shu S."/>
            <person name="Plott C."/>
            <person name="Barry K."/>
            <person name="Rajasekar S."/>
            <person name="Grimwood J."/>
            <person name="Han X."/>
            <person name="Sun S."/>
            <person name="Hou Z."/>
            <person name="He W."/>
            <person name="Dai G."/>
            <person name="Sun C."/>
            <person name="Schmutz J."/>
            <person name="Leebens-Mack J.H."/>
            <person name="Li F.W."/>
            <person name="Wang L."/>
        </authorList>
    </citation>
    <scope>NUCLEOTIDE SEQUENCE [LARGE SCALE GENOMIC DNA]</scope>
    <source>
        <strain evidence="2">cv. PW_Plant_1</strain>
    </source>
</reference>
<keyword evidence="2" id="KW-1185">Reference proteome</keyword>
<evidence type="ECO:0000313" key="1">
    <source>
        <dbReference type="EMBL" id="KAJ7515335.1"/>
    </source>
</evidence>
<dbReference type="EMBL" id="CM055113">
    <property type="protein sequence ID" value="KAJ7515335.1"/>
    <property type="molecule type" value="Genomic_DNA"/>
</dbReference>
<gene>
    <name evidence="1" type="ORF">O6H91_22G010800</name>
</gene>
<evidence type="ECO:0000313" key="2">
    <source>
        <dbReference type="Proteomes" id="UP001162992"/>
    </source>
</evidence>
<sequence>MNTYRNSTIQNVDTSWENDTWDRSTALTIQYQGGTSNCDSWECQMNISQTAAEVLGNGGAENKSPMPYSSYSVPTSYRNQSGYLSNNSPSVLQNDSYCLPSVRSCAVLEAFQDSIIPNSSLHADSISAFPGFTAAHDGSHISANVGSFDQRGRLLDQIVDSEQKAICDYVQRSGIFQSQLHGALGLNLGGRTYFSAEDSYMLGKRPQIGSPAVHVPNCQAEGCTANLSIAKHYYRRHRVCEHHSKASHVFANGQAQRFCQQCSRLHPVGEFDDAKRSCRKRLADHNRRRRKPQMIGCNFSKDHEDQLSTIVDEHDQIAGNKKTVTESGSNIVTKSNIEHLDHETTACLDIRPDSDNCLIHMKPPSLVSVASSVSSILSITNGQHQKMRRTQEAVNSYKQKLQEDFSPIVSSVSLTSIGIESGLGIEYQTRPSAQSLSNDIPSTADPWLVQSIHSKTAFKKSFITFQDSVPKFDDRNMLRPSVSSCPTSKLHAPSAGSARQVQSTKDLACSQWMIDTTAEQKYMKQLGHSITQSNPDEIDSGGSNPMLPVLQASELQDSIIEISTQPPSLVAVDFLQQQSSMSAEELAMPLTGKRGR</sequence>
<name>A0ACC2ACP3_DIPCM</name>
<proteinExistence type="predicted"/>
<accession>A0ACC2ACP3</accession>
<organism evidence="1 2">
    <name type="scientific">Diphasiastrum complanatum</name>
    <name type="common">Issler's clubmoss</name>
    <name type="synonym">Lycopodium complanatum</name>
    <dbReference type="NCBI Taxonomy" id="34168"/>
    <lineage>
        <taxon>Eukaryota</taxon>
        <taxon>Viridiplantae</taxon>
        <taxon>Streptophyta</taxon>
        <taxon>Embryophyta</taxon>
        <taxon>Tracheophyta</taxon>
        <taxon>Lycopodiopsida</taxon>
        <taxon>Lycopodiales</taxon>
        <taxon>Lycopodiaceae</taxon>
        <taxon>Lycopodioideae</taxon>
        <taxon>Diphasiastrum</taxon>
    </lineage>
</organism>